<evidence type="ECO:0000256" key="10">
    <source>
        <dbReference type="SAM" id="MobiDB-lite"/>
    </source>
</evidence>
<dbReference type="EMBL" id="VOIH02000007">
    <property type="protein sequence ID" value="KAF3441721.1"/>
    <property type="molecule type" value="Genomic_DNA"/>
</dbReference>
<evidence type="ECO:0000256" key="4">
    <source>
        <dbReference type="ARBA" id="ARBA00022485"/>
    </source>
</evidence>
<dbReference type="PANTHER" id="PTHR46213">
    <property type="entry name" value="TRANSCRIPTIONAL ACTIVATOR DEMETER"/>
    <property type="match status" value="1"/>
</dbReference>
<dbReference type="GO" id="GO:0003906">
    <property type="term" value="F:DNA-(apurinic or apyrimidinic site) endonuclease activity"/>
    <property type="evidence" value="ECO:0007669"/>
    <property type="project" value="UniProtKB-ARBA"/>
</dbReference>
<evidence type="ECO:0000256" key="3">
    <source>
        <dbReference type="ARBA" id="ARBA00005646"/>
    </source>
</evidence>
<dbReference type="GO" id="GO:0035514">
    <property type="term" value="F:DNA demethylase activity"/>
    <property type="evidence" value="ECO:0007669"/>
    <property type="project" value="InterPro"/>
</dbReference>
<comment type="similarity">
    <text evidence="3">Belongs to the DNA glycosylase family. DEMETER subfamily.</text>
</comment>
<organism evidence="13 14">
    <name type="scientific">Rhamnella rubrinervis</name>
    <dbReference type="NCBI Taxonomy" id="2594499"/>
    <lineage>
        <taxon>Eukaryota</taxon>
        <taxon>Viridiplantae</taxon>
        <taxon>Streptophyta</taxon>
        <taxon>Embryophyta</taxon>
        <taxon>Tracheophyta</taxon>
        <taxon>Spermatophyta</taxon>
        <taxon>Magnoliopsida</taxon>
        <taxon>eudicotyledons</taxon>
        <taxon>Gunneridae</taxon>
        <taxon>Pentapetalae</taxon>
        <taxon>rosids</taxon>
        <taxon>fabids</taxon>
        <taxon>Rosales</taxon>
        <taxon>Rhamnaceae</taxon>
        <taxon>rhamnoid group</taxon>
        <taxon>Rhamneae</taxon>
        <taxon>Rhamnella</taxon>
    </lineage>
</organism>
<dbReference type="FunFam" id="1.10.1670.10:FF:000004">
    <property type="entry name" value="DNA glycosylase/AP lyase ROS1"/>
    <property type="match status" value="1"/>
</dbReference>
<comment type="caution">
    <text evidence="13">The sequence shown here is derived from an EMBL/GenBank/DDBJ whole genome shotgun (WGS) entry which is preliminary data.</text>
</comment>
<sequence>MDIGRERKHELEMQGCWICSEDQRFQSEEGICKGSDGFSFVAEPTTGNVVKPMDMSFNANATQWNHIGFTQLLALANQSFLGLNYVPGPEVEFPADQQHWYDLNVFPGTTNNAPCEGVPDFAPVTPEKPARTENKQQLSEMQHLHEEDGRDEKNEKRKDGGVLTTVNIIEINNDKELPMAASDSLLSDAAVSTLPPKEKHLSGKEDDSYQIDLNKTPQQKQKRKKHRPKVVKEGKPKTPKPVTPKSGTGSTGKRKYVRKNGLNKASKTPPPEAEGQCSESRTLESTRKSCRRVLNFAEEQPEDKHSTNRSPSSDSDSYSHIFCSSGVVSKSTVQLCNAIQVKVGNTQAGTASELGCSSHQMRQSYMSNPIIFDSPQADIRSPNTSNCSTTINLDKGKGAKRKYCHAVEQAESSSSNLIGSYHNSIQAYQAYHMAYLDIPNLGHFPKRKRTEKTDPCDKNKDSVAGGKEIQNYPCVVALGQDARSTKKRSTRVRVKKGDEQRAEYCRKPQTCIDALATDIGATLTKRKRTKKISSLQSAGSPLEVVAIDAIIDQLKSLDINKEQNALVLYTKVDTVVPYEATKRRLRAKVALDEETTRVWKLLLDNINSEGVDGLDEEKIKWWEEERTVFRGRADSFIARMHLVQGDRGFSQWKGSVVDSVVGVFLTQNVSDHLSSSAFMALAAHFPLASRNNDKAVVCINEISNSPVRNWRPMTLFSGSNGAVNSTNETDCEMVYSSDTGQGIHYNQLVNVSDISGTVTECHTERDGKTSDEDSSQNYVDSSISQTGDKGCSCSETNSEVEDLPYKSKRDSLDSSTLFVELLQKAESSGLHEVFVHGEYKYNRTKGQEHDKQKQTLDNDGPRTSKGVSSIDNAGASPLECFEIFREETQSSTFSQNKDENSTSGQSTLTVENAATSKSKRKRVQKEQQHQAQQGCCTNQINLSTFLIETLNWLMLIDKLMQDFLNRLVREHGSIDLEWLRDVPPDKAKEYLLSIRGLGLKSVECVRLLTLHHLAFPVDTNVGRIAVRLGWVPLQPLPESLQLHLLELYPVLESIQKYLWPRLCKLDQRTLYELHYQMITFGKVFCTKNKPNCNACPMRGECRHFASAFASARLSLPWPEEKLVVTATGTVRDVNPALVNNGTQFALLQATNHLEQSQVLDANHQPVAITTSRNCEPIIEEPASPEPQCTQIPEDIEDAFSEDPDGIPTIKLNVEQFTQNLHTHMQESLHLQEGDMSKALVAIATGATSIPAPMLKNVRRLRTEHLVYELPDSHALLNMLNMEKRESDDPCLYLLAIWTPGETADSIQLPQNRCNSEGCVALCNDNECLSCNTVREESSQTVRGTLLIPCRTAMRGSFPLNGTYFQVNEVFADHETSHNPINVPRSWLWKLKRRTVYFGTSVPSIFKGHVCVRGFDKRTRAPRPLATRLHCPASKVDRKNINEG</sequence>
<dbReference type="GO" id="GO:0006281">
    <property type="term" value="P:DNA repair"/>
    <property type="evidence" value="ECO:0007669"/>
    <property type="project" value="InterPro"/>
</dbReference>
<evidence type="ECO:0000256" key="6">
    <source>
        <dbReference type="ARBA" id="ARBA00023004"/>
    </source>
</evidence>
<protein>
    <recommendedName>
        <fullName evidence="15">HhH-GPD domain-containing protein</fullName>
    </recommendedName>
</protein>
<keyword evidence="7" id="KW-0411">Iron-sulfur</keyword>
<evidence type="ECO:0000259" key="12">
    <source>
        <dbReference type="Pfam" id="PF15629"/>
    </source>
</evidence>
<feature type="compositionally biased region" description="Basic and acidic residues" evidence="10">
    <location>
        <begin position="761"/>
        <end position="771"/>
    </location>
</feature>
<evidence type="ECO:0000256" key="5">
    <source>
        <dbReference type="ARBA" id="ARBA00022723"/>
    </source>
</evidence>
<evidence type="ECO:0008006" key="15">
    <source>
        <dbReference type="Google" id="ProtNLM"/>
    </source>
</evidence>
<dbReference type="OrthoDB" id="5607at2759"/>
<dbReference type="InterPro" id="IPR023170">
    <property type="entry name" value="HhH_base_excis_C"/>
</dbReference>
<feature type="region of interest" description="Disordered" evidence="10">
    <location>
        <begin position="114"/>
        <end position="159"/>
    </location>
</feature>
<gene>
    <name evidence="13" type="ORF">FNV43_RR15636</name>
</gene>
<dbReference type="InterPro" id="IPR028925">
    <property type="entry name" value="RRM_DME"/>
</dbReference>
<dbReference type="GO" id="GO:0005634">
    <property type="term" value="C:nucleus"/>
    <property type="evidence" value="ECO:0007669"/>
    <property type="project" value="UniProtKB-SubCell"/>
</dbReference>
<dbReference type="GO" id="GO:0003677">
    <property type="term" value="F:DNA binding"/>
    <property type="evidence" value="ECO:0007669"/>
    <property type="project" value="UniProtKB-KW"/>
</dbReference>
<evidence type="ECO:0000256" key="1">
    <source>
        <dbReference type="ARBA" id="ARBA00001966"/>
    </source>
</evidence>
<keyword evidence="5" id="KW-0479">Metal-binding</keyword>
<evidence type="ECO:0000256" key="8">
    <source>
        <dbReference type="ARBA" id="ARBA00023125"/>
    </source>
</evidence>
<dbReference type="SUPFAM" id="SSF48150">
    <property type="entry name" value="DNA-glycosylase"/>
    <property type="match status" value="1"/>
</dbReference>
<feature type="region of interest" description="Disordered" evidence="10">
    <location>
        <begin position="841"/>
        <end position="873"/>
    </location>
</feature>
<comment type="subcellular location">
    <subcellularLocation>
        <location evidence="2">Nucleus</location>
    </subcellularLocation>
</comment>
<proteinExistence type="inferred from homology"/>
<dbReference type="GO" id="GO:0046872">
    <property type="term" value="F:metal ion binding"/>
    <property type="evidence" value="ECO:0007669"/>
    <property type="project" value="UniProtKB-KW"/>
</dbReference>
<comment type="cofactor">
    <cofactor evidence="1">
        <name>[4Fe-4S] cluster</name>
        <dbReference type="ChEBI" id="CHEBI:49883"/>
    </cofactor>
</comment>
<feature type="compositionally biased region" description="Polar residues" evidence="10">
    <location>
        <begin position="775"/>
        <end position="797"/>
    </location>
</feature>
<dbReference type="InterPro" id="IPR028924">
    <property type="entry name" value="Perm-CXXC"/>
</dbReference>
<dbReference type="Gene3D" id="1.10.1670.10">
    <property type="entry name" value="Helix-hairpin-Helix base-excision DNA repair enzymes (C-terminal)"/>
    <property type="match status" value="1"/>
</dbReference>
<feature type="region of interest" description="Disordered" evidence="10">
    <location>
        <begin position="297"/>
        <end position="316"/>
    </location>
</feature>
<keyword evidence="14" id="KW-1185">Reference proteome</keyword>
<dbReference type="InterPro" id="IPR003651">
    <property type="entry name" value="Endonuclease3_FeS-loop_motif"/>
</dbReference>
<evidence type="ECO:0000259" key="11">
    <source>
        <dbReference type="Pfam" id="PF15628"/>
    </source>
</evidence>
<dbReference type="GO" id="GO:0141166">
    <property type="term" value="P:chromosomal 5-methylcytosine DNA demethylation pathway"/>
    <property type="evidence" value="ECO:0007669"/>
    <property type="project" value="InterPro"/>
</dbReference>
<evidence type="ECO:0000256" key="9">
    <source>
        <dbReference type="ARBA" id="ARBA00023242"/>
    </source>
</evidence>
<dbReference type="GO" id="GO:0019104">
    <property type="term" value="F:DNA N-glycosylase activity"/>
    <property type="evidence" value="ECO:0007669"/>
    <property type="project" value="InterPro"/>
</dbReference>
<evidence type="ECO:0000256" key="2">
    <source>
        <dbReference type="ARBA" id="ARBA00004123"/>
    </source>
</evidence>
<reference evidence="13" key="1">
    <citation type="submission" date="2020-03" db="EMBL/GenBank/DDBJ databases">
        <title>A high-quality chromosome-level genome assembly of a woody plant with both climbing and erect habits, Rhamnella rubrinervis.</title>
        <authorList>
            <person name="Lu Z."/>
            <person name="Yang Y."/>
            <person name="Zhu X."/>
            <person name="Sun Y."/>
        </authorList>
    </citation>
    <scope>NUCLEOTIDE SEQUENCE</scope>
    <source>
        <strain evidence="13">BYM</strain>
        <tissue evidence="13">Leaf</tissue>
    </source>
</reference>
<feature type="domain" description="Permuted single zf-CXXC unit" evidence="12">
    <location>
        <begin position="1309"/>
        <end position="1340"/>
    </location>
</feature>
<keyword evidence="4" id="KW-0004">4Fe-4S</keyword>
<dbReference type="Proteomes" id="UP000796880">
    <property type="component" value="Unassembled WGS sequence"/>
</dbReference>
<feature type="compositionally biased region" description="Basic and acidic residues" evidence="10">
    <location>
        <begin position="142"/>
        <end position="159"/>
    </location>
</feature>
<feature type="region of interest" description="Disordered" evidence="10">
    <location>
        <begin position="760"/>
        <end position="807"/>
    </location>
</feature>
<feature type="domain" description="Demeter RRM-fold" evidence="11">
    <location>
        <begin position="1343"/>
        <end position="1431"/>
    </location>
</feature>
<feature type="compositionally biased region" description="Polar residues" evidence="10">
    <location>
        <begin position="889"/>
        <end position="916"/>
    </location>
</feature>
<feature type="region of interest" description="Disordered" evidence="10">
    <location>
        <begin position="194"/>
        <end position="286"/>
    </location>
</feature>
<dbReference type="SMART" id="SM00525">
    <property type="entry name" value="FES"/>
    <property type="match status" value="1"/>
</dbReference>
<evidence type="ECO:0000256" key="7">
    <source>
        <dbReference type="ARBA" id="ARBA00023014"/>
    </source>
</evidence>
<feature type="compositionally biased region" description="Basic and acidic residues" evidence="10">
    <location>
        <begin position="196"/>
        <end position="207"/>
    </location>
</feature>
<dbReference type="InterPro" id="IPR011257">
    <property type="entry name" value="DNA_glycosylase"/>
</dbReference>
<name>A0A8K0E7R4_9ROSA</name>
<evidence type="ECO:0000313" key="14">
    <source>
        <dbReference type="Proteomes" id="UP000796880"/>
    </source>
</evidence>
<keyword evidence="8" id="KW-0238">DNA-binding</keyword>
<evidence type="ECO:0000313" key="13">
    <source>
        <dbReference type="EMBL" id="KAF3441721.1"/>
    </source>
</evidence>
<dbReference type="PANTHER" id="PTHR46213:SF13">
    <property type="entry name" value="DEMETER-LIKE PROTEIN 2-RELATED"/>
    <property type="match status" value="1"/>
</dbReference>
<keyword evidence="6" id="KW-0408">Iron</keyword>
<dbReference type="Pfam" id="PF15629">
    <property type="entry name" value="Perm-CXXC"/>
    <property type="match status" value="1"/>
</dbReference>
<feature type="compositionally biased region" description="Basic and acidic residues" evidence="10">
    <location>
        <begin position="841"/>
        <end position="862"/>
    </location>
</feature>
<feature type="compositionally biased region" description="Basic residues" evidence="10">
    <location>
        <begin position="220"/>
        <end position="229"/>
    </location>
</feature>
<dbReference type="GO" id="GO:0051539">
    <property type="term" value="F:4 iron, 4 sulfur cluster binding"/>
    <property type="evidence" value="ECO:0007669"/>
    <property type="project" value="UniProtKB-KW"/>
</dbReference>
<keyword evidence="9" id="KW-0539">Nucleus</keyword>
<dbReference type="InterPro" id="IPR044811">
    <property type="entry name" value="DME/ROS1"/>
</dbReference>
<feature type="region of interest" description="Disordered" evidence="10">
    <location>
        <begin position="889"/>
        <end position="926"/>
    </location>
</feature>
<dbReference type="Pfam" id="PF15628">
    <property type="entry name" value="RRM_DME"/>
    <property type="match status" value="1"/>
</dbReference>
<accession>A0A8K0E7R4</accession>